<name>A0AAD7FLF5_9AGAR</name>
<feature type="compositionally biased region" description="Pro residues" evidence="1">
    <location>
        <begin position="7"/>
        <end position="21"/>
    </location>
</feature>
<proteinExistence type="predicted"/>
<evidence type="ECO:0000313" key="3">
    <source>
        <dbReference type="Proteomes" id="UP001221142"/>
    </source>
</evidence>
<comment type="caution">
    <text evidence="2">The sequence shown here is derived from an EMBL/GenBank/DDBJ whole genome shotgun (WGS) entry which is preliminary data.</text>
</comment>
<protein>
    <submittedName>
        <fullName evidence="2">Uncharacterized protein</fullName>
    </submittedName>
</protein>
<feature type="compositionally biased region" description="Pro residues" evidence="1">
    <location>
        <begin position="39"/>
        <end position="48"/>
    </location>
</feature>
<keyword evidence="3" id="KW-1185">Reference proteome</keyword>
<accession>A0AAD7FLF5</accession>
<gene>
    <name evidence="2" type="ORF">FB45DRAFT_1029220</name>
</gene>
<organism evidence="2 3">
    <name type="scientific">Roridomyces roridus</name>
    <dbReference type="NCBI Taxonomy" id="1738132"/>
    <lineage>
        <taxon>Eukaryota</taxon>
        <taxon>Fungi</taxon>
        <taxon>Dikarya</taxon>
        <taxon>Basidiomycota</taxon>
        <taxon>Agaricomycotina</taxon>
        <taxon>Agaricomycetes</taxon>
        <taxon>Agaricomycetidae</taxon>
        <taxon>Agaricales</taxon>
        <taxon>Marasmiineae</taxon>
        <taxon>Mycenaceae</taxon>
        <taxon>Roridomyces</taxon>
    </lineage>
</organism>
<feature type="region of interest" description="Disordered" evidence="1">
    <location>
        <begin position="1"/>
        <end position="168"/>
    </location>
</feature>
<dbReference type="AlphaFoldDB" id="A0AAD7FLF5"/>
<reference evidence="2" key="1">
    <citation type="submission" date="2023-03" db="EMBL/GenBank/DDBJ databases">
        <title>Massive genome expansion in bonnet fungi (Mycena s.s.) driven by repeated elements and novel gene families across ecological guilds.</title>
        <authorList>
            <consortium name="Lawrence Berkeley National Laboratory"/>
            <person name="Harder C.B."/>
            <person name="Miyauchi S."/>
            <person name="Viragh M."/>
            <person name="Kuo A."/>
            <person name="Thoen E."/>
            <person name="Andreopoulos B."/>
            <person name="Lu D."/>
            <person name="Skrede I."/>
            <person name="Drula E."/>
            <person name="Henrissat B."/>
            <person name="Morin E."/>
            <person name="Kohler A."/>
            <person name="Barry K."/>
            <person name="LaButti K."/>
            <person name="Morin E."/>
            <person name="Salamov A."/>
            <person name="Lipzen A."/>
            <person name="Mereny Z."/>
            <person name="Hegedus B."/>
            <person name="Baldrian P."/>
            <person name="Stursova M."/>
            <person name="Weitz H."/>
            <person name="Taylor A."/>
            <person name="Grigoriev I.V."/>
            <person name="Nagy L.G."/>
            <person name="Martin F."/>
            <person name="Kauserud H."/>
        </authorList>
    </citation>
    <scope>NUCLEOTIDE SEQUENCE</scope>
    <source>
        <strain evidence="2">9284</strain>
    </source>
</reference>
<evidence type="ECO:0000313" key="2">
    <source>
        <dbReference type="EMBL" id="KAJ7626828.1"/>
    </source>
</evidence>
<dbReference type="EMBL" id="JARKIF010000011">
    <property type="protein sequence ID" value="KAJ7626828.1"/>
    <property type="molecule type" value="Genomic_DNA"/>
</dbReference>
<feature type="compositionally biased region" description="Low complexity" evidence="1">
    <location>
        <begin position="49"/>
        <end position="60"/>
    </location>
</feature>
<sequence length="168" mass="18300">MEEHELMPPPPLPYTGPPPHGHLPRYHGQPLPSLALPPKMAPTPPAPGPSSSSAARNPAALHPNRNQLAAHPGLPYTGPPPPGHTPRYHGQPLPALSAEFNPNLEYGRPPTRNRESDYPTQMHPRMSAPLEQPGAHQQYPYQYYRDGAGDGSDTPGYDSNRSESFYDG</sequence>
<dbReference type="Proteomes" id="UP001221142">
    <property type="component" value="Unassembled WGS sequence"/>
</dbReference>
<feature type="compositionally biased region" description="Polar residues" evidence="1">
    <location>
        <begin position="157"/>
        <end position="168"/>
    </location>
</feature>
<evidence type="ECO:0000256" key="1">
    <source>
        <dbReference type="SAM" id="MobiDB-lite"/>
    </source>
</evidence>